<dbReference type="EMBL" id="VSRR010078658">
    <property type="protein sequence ID" value="MPC88700.1"/>
    <property type="molecule type" value="Genomic_DNA"/>
</dbReference>
<sequence length="95" mass="10384">MHAQGHRQGSLGHGLGSAREELKVGIEGSQLLVSTERVVRGYDFCNQDWVIYGLALHDLSGRPCQYFLSHSAGSQRTSTLKIMPASSDRTRKAGI</sequence>
<dbReference type="Proteomes" id="UP000324222">
    <property type="component" value="Unassembled WGS sequence"/>
</dbReference>
<comment type="caution">
    <text evidence="1">The sequence shown here is derived from an EMBL/GenBank/DDBJ whole genome shotgun (WGS) entry which is preliminary data.</text>
</comment>
<evidence type="ECO:0000313" key="2">
    <source>
        <dbReference type="Proteomes" id="UP000324222"/>
    </source>
</evidence>
<proteinExistence type="predicted"/>
<name>A0A5B7IVN1_PORTR</name>
<evidence type="ECO:0000313" key="1">
    <source>
        <dbReference type="EMBL" id="MPC88700.1"/>
    </source>
</evidence>
<keyword evidence="2" id="KW-1185">Reference proteome</keyword>
<dbReference type="AlphaFoldDB" id="A0A5B7IVN1"/>
<accession>A0A5B7IVN1</accession>
<organism evidence="1 2">
    <name type="scientific">Portunus trituberculatus</name>
    <name type="common">Swimming crab</name>
    <name type="synonym">Neptunus trituberculatus</name>
    <dbReference type="NCBI Taxonomy" id="210409"/>
    <lineage>
        <taxon>Eukaryota</taxon>
        <taxon>Metazoa</taxon>
        <taxon>Ecdysozoa</taxon>
        <taxon>Arthropoda</taxon>
        <taxon>Crustacea</taxon>
        <taxon>Multicrustacea</taxon>
        <taxon>Malacostraca</taxon>
        <taxon>Eumalacostraca</taxon>
        <taxon>Eucarida</taxon>
        <taxon>Decapoda</taxon>
        <taxon>Pleocyemata</taxon>
        <taxon>Brachyura</taxon>
        <taxon>Eubrachyura</taxon>
        <taxon>Portunoidea</taxon>
        <taxon>Portunidae</taxon>
        <taxon>Portuninae</taxon>
        <taxon>Portunus</taxon>
    </lineage>
</organism>
<reference evidence="1 2" key="1">
    <citation type="submission" date="2019-05" db="EMBL/GenBank/DDBJ databases">
        <title>Another draft genome of Portunus trituberculatus and its Hox gene families provides insights of decapod evolution.</title>
        <authorList>
            <person name="Jeong J.-H."/>
            <person name="Song I."/>
            <person name="Kim S."/>
            <person name="Choi T."/>
            <person name="Kim D."/>
            <person name="Ryu S."/>
            <person name="Kim W."/>
        </authorList>
    </citation>
    <scope>NUCLEOTIDE SEQUENCE [LARGE SCALE GENOMIC DNA]</scope>
    <source>
        <tissue evidence="1">Muscle</tissue>
    </source>
</reference>
<gene>
    <name evidence="1" type="ORF">E2C01_083619</name>
</gene>
<protein>
    <submittedName>
        <fullName evidence="1">Uncharacterized protein</fullName>
    </submittedName>
</protein>